<keyword evidence="3" id="KW-1185">Reference proteome</keyword>
<evidence type="ECO:0008006" key="4">
    <source>
        <dbReference type="Google" id="ProtNLM"/>
    </source>
</evidence>
<protein>
    <recommendedName>
        <fullName evidence="4">Aspartyl protease</fullName>
    </recommendedName>
</protein>
<evidence type="ECO:0000256" key="1">
    <source>
        <dbReference type="SAM" id="SignalP"/>
    </source>
</evidence>
<gene>
    <name evidence="2" type="ORF">ERX46_11910</name>
</gene>
<dbReference type="Proteomes" id="UP000293952">
    <property type="component" value="Unassembled WGS sequence"/>
</dbReference>
<dbReference type="PROSITE" id="PS51257">
    <property type="entry name" value="PROKAR_LIPOPROTEIN"/>
    <property type="match status" value="1"/>
</dbReference>
<feature type="chain" id="PRO_5021016409" description="Aspartyl protease" evidence="1">
    <location>
        <begin position="19"/>
        <end position="394"/>
    </location>
</feature>
<dbReference type="RefSeq" id="WP_130094101.1">
    <property type="nucleotide sequence ID" value="NZ_SETE01000005.1"/>
</dbReference>
<dbReference type="OrthoDB" id="5580718at2"/>
<dbReference type="Gene3D" id="2.40.70.10">
    <property type="entry name" value="Acid Proteases"/>
    <property type="match status" value="1"/>
</dbReference>
<name>A0A4Q4KHL9_9FLAO</name>
<proteinExistence type="predicted"/>
<evidence type="ECO:0000313" key="2">
    <source>
        <dbReference type="EMBL" id="RYM32763.1"/>
    </source>
</evidence>
<evidence type="ECO:0000313" key="3">
    <source>
        <dbReference type="Proteomes" id="UP000293952"/>
    </source>
</evidence>
<keyword evidence="1" id="KW-0732">Signal</keyword>
<organism evidence="2 3">
    <name type="scientific">Brumimicrobium glaciale</name>
    <dbReference type="NCBI Taxonomy" id="200475"/>
    <lineage>
        <taxon>Bacteria</taxon>
        <taxon>Pseudomonadati</taxon>
        <taxon>Bacteroidota</taxon>
        <taxon>Flavobacteriia</taxon>
        <taxon>Flavobacteriales</taxon>
        <taxon>Crocinitomicaceae</taxon>
        <taxon>Brumimicrobium</taxon>
    </lineage>
</organism>
<reference evidence="2 3" key="1">
    <citation type="submission" date="2019-02" db="EMBL/GenBank/DDBJ databases">
        <title>Genome sequence of the sea-ice species Brumimicrobium glaciale.</title>
        <authorList>
            <person name="Bowman J.P."/>
        </authorList>
    </citation>
    <scope>NUCLEOTIDE SEQUENCE [LARGE SCALE GENOMIC DNA]</scope>
    <source>
        <strain evidence="2 3">IC156</strain>
    </source>
</reference>
<comment type="caution">
    <text evidence="2">The sequence shown here is derived from an EMBL/GenBank/DDBJ whole genome shotgun (WGS) entry which is preliminary data.</text>
</comment>
<accession>A0A4Q4KHL9</accession>
<dbReference type="InterPro" id="IPR021109">
    <property type="entry name" value="Peptidase_aspartic_dom_sf"/>
</dbReference>
<dbReference type="EMBL" id="SETE01000005">
    <property type="protein sequence ID" value="RYM32763.1"/>
    <property type="molecule type" value="Genomic_DNA"/>
</dbReference>
<dbReference type="AlphaFoldDB" id="A0A4Q4KHL9"/>
<feature type="signal peptide" evidence="1">
    <location>
        <begin position="1"/>
        <end position="18"/>
    </location>
</feature>
<sequence>MKQILLLALLTLFFSSCKPILTNTFGRYQVKKMHNGGTVSATNYTVEVPFKIISGQIILKVYADKNAKTPLNFLFDTDSYSGISIKKYEQFKGDFADLRTKNFDNNKAATETEVYLVEKLYIGDILVENFKLTVDEYVNKNLDGVIGADFMKDKIFTFDFPNNKLLISDISPEENANDYPFELKKDWRKVYSTKINIEGQEMNFVFDTGRTGFLETTDKFEFIGDKQTSYELIGRNIKGYQSGTVTYIETQNLAFNNFKVDNAIIIKSSDYNINSLGTKILMDNKVILDCNKMQMMLKLKDEKIKLAIKDFPTHSFAFGWIEGLKVVHKKVEVLAIDLELFDEIIQINGNEVRNDQEKVAELMESLKNERIWYLKIKRDNRFMDVQVPPSILEY</sequence>